<keyword evidence="3" id="KW-1185">Reference proteome</keyword>
<name>A0AAV2EZ94_9ROSI</name>
<reference evidence="2 3" key="1">
    <citation type="submission" date="2024-04" db="EMBL/GenBank/DDBJ databases">
        <authorList>
            <person name="Fracassetti M."/>
        </authorList>
    </citation>
    <scope>NUCLEOTIDE SEQUENCE [LARGE SCALE GENOMIC DNA]</scope>
</reference>
<protein>
    <submittedName>
        <fullName evidence="2">Uncharacterized protein</fullName>
    </submittedName>
</protein>
<feature type="region of interest" description="Disordered" evidence="1">
    <location>
        <begin position="39"/>
        <end position="83"/>
    </location>
</feature>
<accession>A0AAV2EZ94</accession>
<feature type="compositionally biased region" description="Polar residues" evidence="1">
    <location>
        <begin position="1"/>
        <end position="17"/>
    </location>
</feature>
<dbReference type="EMBL" id="OZ034819">
    <property type="protein sequence ID" value="CAL1391368.1"/>
    <property type="molecule type" value="Genomic_DNA"/>
</dbReference>
<evidence type="ECO:0000313" key="3">
    <source>
        <dbReference type="Proteomes" id="UP001497516"/>
    </source>
</evidence>
<proteinExistence type="predicted"/>
<gene>
    <name evidence="2" type="ORF">LTRI10_LOCUS32094</name>
</gene>
<evidence type="ECO:0000256" key="1">
    <source>
        <dbReference type="SAM" id="MobiDB-lite"/>
    </source>
</evidence>
<sequence length="111" mass="12192">MRMTNNRGKETGQTNDLPPSKVNEGNLMVRRHLLTVLPDKTVPRRSRERRPCSPVALNHTKLGGAAGGTSEQAASVSTFQSRPATCKDDEFHLKRAHESQKPNSASKSAEQ</sequence>
<dbReference type="AlphaFoldDB" id="A0AAV2EZ94"/>
<feature type="region of interest" description="Disordered" evidence="1">
    <location>
        <begin position="1"/>
        <end position="27"/>
    </location>
</feature>
<organism evidence="2 3">
    <name type="scientific">Linum trigynum</name>
    <dbReference type="NCBI Taxonomy" id="586398"/>
    <lineage>
        <taxon>Eukaryota</taxon>
        <taxon>Viridiplantae</taxon>
        <taxon>Streptophyta</taxon>
        <taxon>Embryophyta</taxon>
        <taxon>Tracheophyta</taxon>
        <taxon>Spermatophyta</taxon>
        <taxon>Magnoliopsida</taxon>
        <taxon>eudicotyledons</taxon>
        <taxon>Gunneridae</taxon>
        <taxon>Pentapetalae</taxon>
        <taxon>rosids</taxon>
        <taxon>fabids</taxon>
        <taxon>Malpighiales</taxon>
        <taxon>Linaceae</taxon>
        <taxon>Linum</taxon>
    </lineage>
</organism>
<dbReference type="Proteomes" id="UP001497516">
    <property type="component" value="Chromosome 6"/>
</dbReference>
<feature type="compositionally biased region" description="Polar residues" evidence="1">
    <location>
        <begin position="69"/>
        <end position="83"/>
    </location>
</feature>
<evidence type="ECO:0000313" key="2">
    <source>
        <dbReference type="EMBL" id="CAL1391368.1"/>
    </source>
</evidence>